<evidence type="ECO:0000313" key="3">
    <source>
        <dbReference type="Proteomes" id="UP000547643"/>
    </source>
</evidence>
<dbReference type="Proteomes" id="UP000547643">
    <property type="component" value="Unassembled WGS sequence"/>
</dbReference>
<dbReference type="InterPro" id="IPR046746">
    <property type="entry name" value="Big_15"/>
</dbReference>
<comment type="caution">
    <text evidence="2">The sequence shown here is derived from an EMBL/GenBank/DDBJ whole genome shotgun (WGS) entry which is preliminary data.</text>
</comment>
<evidence type="ECO:0000313" key="2">
    <source>
        <dbReference type="EMBL" id="MBC1778829.1"/>
    </source>
</evidence>
<proteinExistence type="predicted"/>
<protein>
    <recommendedName>
        <fullName evidence="1">Bacterial Ig domain-containing protein</fullName>
    </recommendedName>
</protein>
<organism evidence="2 3">
    <name type="scientific">Listeria booriae</name>
    <dbReference type="NCBI Taxonomy" id="1552123"/>
    <lineage>
        <taxon>Bacteria</taxon>
        <taxon>Bacillati</taxon>
        <taxon>Bacillota</taxon>
        <taxon>Bacilli</taxon>
        <taxon>Bacillales</taxon>
        <taxon>Listeriaceae</taxon>
        <taxon>Listeria</taxon>
    </lineage>
</organism>
<dbReference type="Pfam" id="PF20622">
    <property type="entry name" value="Big_15"/>
    <property type="match status" value="2"/>
</dbReference>
<dbReference type="AlphaFoldDB" id="A0A7X1CIB6"/>
<reference evidence="2 3" key="1">
    <citation type="submission" date="2020-03" db="EMBL/GenBank/DDBJ databases">
        <title>Soil Listeria distribution.</title>
        <authorList>
            <person name="Liao J."/>
            <person name="Wiedmann M."/>
        </authorList>
    </citation>
    <scope>NUCLEOTIDE SEQUENCE [LARGE SCALE GENOMIC DNA]</scope>
    <source>
        <strain evidence="2 3">FSL L7-1017</strain>
    </source>
</reference>
<feature type="domain" description="Bacterial Ig" evidence="1">
    <location>
        <begin position="8"/>
        <end position="60"/>
    </location>
</feature>
<name>A0A7X1CIB6_9LIST</name>
<dbReference type="EMBL" id="JAARUV010000002">
    <property type="protein sequence ID" value="MBC1778829.1"/>
    <property type="molecule type" value="Genomic_DNA"/>
</dbReference>
<sequence length="152" mass="16301">MILKINLVVTVNGVDYKGGTFADGEFKFYALDKISSANDVVTMAAYDKAGKLLDTKTIKLVGPAPENVIKGAITPNQLVLGTDKNITGTYTGEVKSVQVTVNGTTYKGGTFTDGEFKFYSHDKVKSETDEVIIVALDKAGNVLDTKTIEVVK</sequence>
<gene>
    <name evidence="2" type="ORF">HCA46_08270</name>
</gene>
<dbReference type="RefSeq" id="WP_185494908.1">
    <property type="nucleotide sequence ID" value="NZ_JAARUV010000002.1"/>
</dbReference>
<accession>A0A7X1CIB6</accession>
<evidence type="ECO:0000259" key="1">
    <source>
        <dbReference type="Pfam" id="PF20622"/>
    </source>
</evidence>
<feature type="domain" description="Bacterial Ig" evidence="1">
    <location>
        <begin position="71"/>
        <end position="151"/>
    </location>
</feature>